<sequence length="487" mass="53357">MSNIVNKNQSNLDAALFRLNLERSSHMSLQAQLISALRTLLNETQAPSGLRLPSSRVLSLELSVSRTTVVGAYDQLISEGYLHTKMGGGTYVADQIPHLAPPVRTSNDRPEPLQAWVPFQSGIPDQSLFPHRLWSRHIEKAWAKPDSALLGKPDPFGWYPLRQAISNHLSAWRELDCRPEQVLVTSGASEAFEIIFRGVHRSDAHAAIEDPGWHTLRHVLGSLGAQVHPIRIDEHGFDADKITGAASVAIVTPSRHYPTGISMPMPRRTALLAWAARANALIIEDDYDSEFRYQGHPLPSLAGLDGLKRSIYLGSFSKLLSPALRLGYLVLPDALISSAQDYLAQFGSRASLVPQPALATFMESGEFAVHLRRMRRTYARRQAHLIAELQESASLINVAPDPSGMHICASLLPSLRHHATDKLISNTARGKGLHVKALSSHCILPEPPQGLVLGYAAFDEKIISTAARKLNQLLIKLAKANGSNARG</sequence>
<dbReference type="PRINTS" id="PR00035">
    <property type="entry name" value="HTHGNTR"/>
</dbReference>
<dbReference type="InterPro" id="IPR004839">
    <property type="entry name" value="Aminotransferase_I/II_large"/>
</dbReference>
<dbReference type="GO" id="GO:0030170">
    <property type="term" value="F:pyridoxal phosphate binding"/>
    <property type="evidence" value="ECO:0007669"/>
    <property type="project" value="InterPro"/>
</dbReference>
<dbReference type="PANTHER" id="PTHR46577">
    <property type="entry name" value="HTH-TYPE TRANSCRIPTIONAL REGULATORY PROTEIN GABR"/>
    <property type="match status" value="1"/>
</dbReference>
<keyword evidence="8" id="KW-1185">Reference proteome</keyword>
<dbReference type="InterPro" id="IPR015421">
    <property type="entry name" value="PyrdxlP-dep_Trfase_major"/>
</dbReference>
<evidence type="ECO:0000256" key="3">
    <source>
        <dbReference type="ARBA" id="ARBA00023015"/>
    </source>
</evidence>
<dbReference type="InterPro" id="IPR036390">
    <property type="entry name" value="WH_DNA-bd_sf"/>
</dbReference>
<organism evidence="7 8">
    <name type="scientific">Roseobacter litoralis (strain ATCC 49566 / DSM 6996 / JCM 21268 / NBRC 15278 / OCh 149)</name>
    <dbReference type="NCBI Taxonomy" id="391595"/>
    <lineage>
        <taxon>Bacteria</taxon>
        <taxon>Pseudomonadati</taxon>
        <taxon>Pseudomonadota</taxon>
        <taxon>Alphaproteobacteria</taxon>
        <taxon>Rhodobacterales</taxon>
        <taxon>Roseobacteraceae</taxon>
        <taxon>Roseobacter</taxon>
    </lineage>
</organism>
<keyword evidence="3" id="KW-0805">Transcription regulation</keyword>
<comment type="similarity">
    <text evidence="1">In the C-terminal section; belongs to the class-I pyridoxal-phosphate-dependent aminotransferase family.</text>
</comment>
<evidence type="ECO:0000256" key="5">
    <source>
        <dbReference type="ARBA" id="ARBA00023163"/>
    </source>
</evidence>
<dbReference type="EMBL" id="CP002623">
    <property type="protein sequence ID" value="AEI95189.1"/>
    <property type="molecule type" value="Genomic_DNA"/>
</dbReference>
<dbReference type="eggNOG" id="COG1167">
    <property type="taxonomic scope" value="Bacteria"/>
</dbReference>
<dbReference type="OrthoDB" id="9808770at2"/>
<dbReference type="HOGENOM" id="CLU_017584_0_1_5"/>
<evidence type="ECO:0000313" key="8">
    <source>
        <dbReference type="Proteomes" id="UP000001353"/>
    </source>
</evidence>
<dbReference type="InterPro" id="IPR000524">
    <property type="entry name" value="Tscrpt_reg_HTH_GntR"/>
</dbReference>
<feature type="domain" description="HTH gntR-type" evidence="6">
    <location>
        <begin position="27"/>
        <end position="95"/>
    </location>
</feature>
<gene>
    <name evidence="7" type="ordered locus">RLO149_c032330</name>
</gene>
<dbReference type="InterPro" id="IPR051446">
    <property type="entry name" value="HTH_trans_reg/aminotransferase"/>
</dbReference>
<dbReference type="Pfam" id="PF00155">
    <property type="entry name" value="Aminotran_1_2"/>
    <property type="match status" value="1"/>
</dbReference>
<dbReference type="SUPFAM" id="SSF46785">
    <property type="entry name" value="Winged helix' DNA-binding domain"/>
    <property type="match status" value="1"/>
</dbReference>
<dbReference type="KEGG" id="rli:RLO149_c032330"/>
<dbReference type="PANTHER" id="PTHR46577:SF1">
    <property type="entry name" value="HTH-TYPE TRANSCRIPTIONAL REGULATORY PROTEIN GABR"/>
    <property type="match status" value="1"/>
</dbReference>
<dbReference type="GO" id="GO:0003700">
    <property type="term" value="F:DNA-binding transcription factor activity"/>
    <property type="evidence" value="ECO:0007669"/>
    <property type="project" value="InterPro"/>
</dbReference>
<evidence type="ECO:0000256" key="4">
    <source>
        <dbReference type="ARBA" id="ARBA00023125"/>
    </source>
</evidence>
<protein>
    <submittedName>
        <fullName evidence="7">HTH-type transcriptional regulator, GntR family</fullName>
    </submittedName>
</protein>
<dbReference type="CDD" id="cd00609">
    <property type="entry name" value="AAT_like"/>
    <property type="match status" value="1"/>
</dbReference>
<dbReference type="SMART" id="SM00345">
    <property type="entry name" value="HTH_GNTR"/>
    <property type="match status" value="1"/>
</dbReference>
<dbReference type="RefSeq" id="WP_013963099.1">
    <property type="nucleotide sequence ID" value="NC_015730.1"/>
</dbReference>
<dbReference type="InterPro" id="IPR015424">
    <property type="entry name" value="PyrdxlP-dep_Trfase"/>
</dbReference>
<keyword evidence="2" id="KW-0663">Pyridoxal phosphate</keyword>
<proteinExistence type="inferred from homology"/>
<keyword evidence="5" id="KW-0804">Transcription</keyword>
<evidence type="ECO:0000259" key="6">
    <source>
        <dbReference type="PROSITE" id="PS50949"/>
    </source>
</evidence>
<dbReference type="CDD" id="cd07377">
    <property type="entry name" value="WHTH_GntR"/>
    <property type="match status" value="1"/>
</dbReference>
<evidence type="ECO:0000313" key="7">
    <source>
        <dbReference type="EMBL" id="AEI95189.1"/>
    </source>
</evidence>
<dbReference type="Proteomes" id="UP000001353">
    <property type="component" value="Chromosome"/>
</dbReference>
<dbReference type="Gene3D" id="3.40.640.10">
    <property type="entry name" value="Type I PLP-dependent aspartate aminotransferase-like (Major domain)"/>
    <property type="match status" value="1"/>
</dbReference>
<name>F7ZKH5_ROSLO</name>
<dbReference type="PROSITE" id="PS50949">
    <property type="entry name" value="HTH_GNTR"/>
    <property type="match status" value="1"/>
</dbReference>
<evidence type="ECO:0000256" key="1">
    <source>
        <dbReference type="ARBA" id="ARBA00005384"/>
    </source>
</evidence>
<dbReference type="Gene3D" id="1.10.10.10">
    <property type="entry name" value="Winged helix-like DNA-binding domain superfamily/Winged helix DNA-binding domain"/>
    <property type="match status" value="1"/>
</dbReference>
<evidence type="ECO:0000256" key="2">
    <source>
        <dbReference type="ARBA" id="ARBA00022898"/>
    </source>
</evidence>
<reference evidence="7 8" key="1">
    <citation type="journal article" date="2011" name="BMC Genomics">
        <title>Comparative genome analysis and genome-guided physiological analysis of Roseobacter litoralis.</title>
        <authorList>
            <person name="Kalhoefer D."/>
            <person name="Thole S."/>
            <person name="Voget S."/>
            <person name="Lehmann R."/>
            <person name="Liesegang H."/>
            <person name="Wollher A."/>
            <person name="Daniel R."/>
            <person name="Simon M."/>
            <person name="Brinkhoff T."/>
        </authorList>
    </citation>
    <scope>NUCLEOTIDE SEQUENCE [LARGE SCALE GENOMIC DNA]</scope>
    <source>
        <strain evidence="8">ATCC 49566 / DSM 6996 / JCM 21268 / NBRC 15278 / OCh 149</strain>
    </source>
</reference>
<keyword evidence="4" id="KW-0238">DNA-binding</keyword>
<dbReference type="SUPFAM" id="SSF53383">
    <property type="entry name" value="PLP-dependent transferases"/>
    <property type="match status" value="1"/>
</dbReference>
<dbReference type="InterPro" id="IPR036388">
    <property type="entry name" value="WH-like_DNA-bd_sf"/>
</dbReference>
<dbReference type="GO" id="GO:0003677">
    <property type="term" value="F:DNA binding"/>
    <property type="evidence" value="ECO:0007669"/>
    <property type="project" value="UniProtKB-KW"/>
</dbReference>
<dbReference type="AlphaFoldDB" id="F7ZKH5"/>
<dbReference type="STRING" id="391595.RLO149_c032330"/>
<dbReference type="Pfam" id="PF00392">
    <property type="entry name" value="GntR"/>
    <property type="match status" value="1"/>
</dbReference>
<accession>F7ZKH5</accession>